<name>A0A2H1J6R6_BREAU</name>
<evidence type="ECO:0000259" key="2">
    <source>
        <dbReference type="Pfam" id="PF00534"/>
    </source>
</evidence>
<proteinExistence type="predicted"/>
<sequence>MATENLPSAGVSTVRPAVHGVKNVAFFVENRNGVHLAVAIARALPDDVTPLFFTADAQGEVVEWISQAVAELSITNEIHNISEGKAGTEGWLERVGDASNEFIRSHGVDVVVLFNDRSRRGSAVMSATRTQVGTVLVQDGHLQFRHRRDSYIDRDQNWSYGITNPSSICVWGQSTADFISARDPSLDSTIRVTGAIGISDDELFNQAVVRTEPHRLSVDSRPKFLLADQALSDQGKCGQEEHRRTLVELVSSVQQYGEVSIKPHPSSSRRHLNWLEETFGDAVIANGRGLSLSGPQPPQAVITFYSTAYIDGLKNDVPVIFVSMLAVSVVMPHIQSPLLRNVLGARGVRGVLEQYLEAGEFPGNEHGAPIGSVIEPDVHPANAIVEEILAAEPMPPLPDEPDHEEGRTAALLDHLMSDVTDEGRIALVADDFSFKTGAPIPIQTALRYGSAELLSRIVIVDVRAFNSARDLARELSRYRIVLVNSLASFWRNRIVADSFFQFRQEFGNVYVYAHETEWVFDHEAQRVPGRHRKLLQALPTMTVLCVSQHQAQFMAEQGAQSTRVVFNTSPNMGGRVRRRDDEGSPVRRVLMAGTVQPRKGVDLYSQLADLARSSDDQLAFSWAGRLPKKFEESFELSKNVDWLGELSRSEMELAFRDHDVFLLSSRDDPMSLAVLEAAQSGMRIVTYSEVGTSEVFNGVSGYAAFYEYTPAAALQAVRDVLSTRPDYDSFDEALVKFSPRSLRNKIVGVMTEESAANPAFPISWEPVLQAESSESLYPAVAVFLRSRPKPEDIEGLLRRARVSLQRPLLRRLLIALHEEDWPTAQAWSVIGHACRDYGAELRTAAVHCVDRGLEVDTNSKRVHDLRRALDEDARIASEGESVQEGLERDSGSAQLRGALSRVRSRLQL</sequence>
<dbReference type="Proteomes" id="UP000234289">
    <property type="component" value="Unassembled WGS sequence"/>
</dbReference>
<evidence type="ECO:0000313" key="4">
    <source>
        <dbReference type="Proteomes" id="UP000234289"/>
    </source>
</evidence>
<dbReference type="RefSeq" id="WP_101639097.1">
    <property type="nucleotide sequence ID" value="NZ_FXZG01000009.1"/>
</dbReference>
<dbReference type="GO" id="GO:0016757">
    <property type="term" value="F:glycosyltransferase activity"/>
    <property type="evidence" value="ECO:0007669"/>
    <property type="project" value="InterPro"/>
</dbReference>
<dbReference type="EMBL" id="FXZG01000009">
    <property type="protein sequence ID" value="SMX83093.1"/>
    <property type="molecule type" value="Genomic_DNA"/>
</dbReference>
<accession>A0A2H1J6R6</accession>
<dbReference type="CDD" id="cd03801">
    <property type="entry name" value="GT4_PimA-like"/>
    <property type="match status" value="1"/>
</dbReference>
<protein>
    <submittedName>
        <fullName evidence="3">Glycosyltransferase involved in cell wall bisynthesis</fullName>
    </submittedName>
</protein>
<keyword evidence="1 3" id="KW-0808">Transferase</keyword>
<gene>
    <name evidence="3" type="ORF">BAUR920_01784</name>
</gene>
<evidence type="ECO:0000256" key="1">
    <source>
        <dbReference type="ARBA" id="ARBA00022679"/>
    </source>
</evidence>
<feature type="domain" description="Glycosyl transferase family 1" evidence="2">
    <location>
        <begin position="587"/>
        <end position="732"/>
    </location>
</feature>
<organism evidence="3 4">
    <name type="scientific">Brevibacterium aurantiacum</name>
    <dbReference type="NCBI Taxonomy" id="273384"/>
    <lineage>
        <taxon>Bacteria</taxon>
        <taxon>Bacillati</taxon>
        <taxon>Actinomycetota</taxon>
        <taxon>Actinomycetes</taxon>
        <taxon>Micrococcales</taxon>
        <taxon>Brevibacteriaceae</taxon>
        <taxon>Brevibacterium</taxon>
    </lineage>
</organism>
<dbReference type="InterPro" id="IPR001296">
    <property type="entry name" value="Glyco_trans_1"/>
</dbReference>
<dbReference type="SUPFAM" id="SSF53756">
    <property type="entry name" value="UDP-Glycosyltransferase/glycogen phosphorylase"/>
    <property type="match status" value="1"/>
</dbReference>
<dbReference type="AlphaFoldDB" id="A0A2H1J6R6"/>
<evidence type="ECO:0000313" key="3">
    <source>
        <dbReference type="EMBL" id="SMX83093.1"/>
    </source>
</evidence>
<dbReference type="Pfam" id="PF00534">
    <property type="entry name" value="Glycos_transf_1"/>
    <property type="match status" value="1"/>
</dbReference>
<reference evidence="4" key="1">
    <citation type="submission" date="2017-03" db="EMBL/GenBank/DDBJ databases">
        <authorList>
            <person name="Monnet C."/>
        </authorList>
    </citation>
    <scope>NUCLEOTIDE SEQUENCE [LARGE SCALE GENOMIC DNA]</scope>
    <source>
        <strain evidence="4">CNRZ 920</strain>
    </source>
</reference>
<dbReference type="Gene3D" id="3.40.50.2000">
    <property type="entry name" value="Glycogen Phosphorylase B"/>
    <property type="match status" value="1"/>
</dbReference>